<feature type="transmembrane region" description="Helical" evidence="2">
    <location>
        <begin position="161"/>
        <end position="179"/>
    </location>
</feature>
<dbReference type="OrthoDB" id="3205825at2759"/>
<feature type="non-terminal residue" evidence="3">
    <location>
        <position position="355"/>
    </location>
</feature>
<feature type="transmembrane region" description="Helical" evidence="2">
    <location>
        <begin position="20"/>
        <end position="41"/>
    </location>
</feature>
<keyword evidence="2" id="KW-1133">Transmembrane helix</keyword>
<organism evidence="3 4">
    <name type="scientific">Erysiphe pulchra</name>
    <dbReference type="NCBI Taxonomy" id="225359"/>
    <lineage>
        <taxon>Eukaryota</taxon>
        <taxon>Fungi</taxon>
        <taxon>Dikarya</taxon>
        <taxon>Ascomycota</taxon>
        <taxon>Pezizomycotina</taxon>
        <taxon>Leotiomycetes</taxon>
        <taxon>Erysiphales</taxon>
        <taxon>Erysiphaceae</taxon>
        <taxon>Erysiphe</taxon>
    </lineage>
</organism>
<gene>
    <name evidence="3" type="ORF">EPUL_005119</name>
</gene>
<dbReference type="PANTHER" id="PTHR35179:SF1">
    <property type="entry name" value="INTEGRAL MEMBRANE PROTEIN"/>
    <property type="match status" value="1"/>
</dbReference>
<keyword evidence="4" id="KW-1185">Reference proteome</keyword>
<accession>A0A2S4PJV1</accession>
<keyword evidence="2" id="KW-0812">Transmembrane</keyword>
<sequence length="355" mass="41451">MSLPKVCDDRRVIEVTRKDLAIASLAWGFTMGFGFLTTWNAMKQTASVHRRYGTPRLISPYIWMIWLEIFISFILGITCWLHMVGVVHPSSFAFYFFAGIPGRLERSKKWEDINKVWDYGEKIIYLVVDVCLNLLFMYIIQENLVRKGLVKYDRLLRFNKCIIGFSISMDCLIIGTMSLQNPDVYVQFHPMAYMVKLNIEMAMTQLMTKVSCSPNPSSGAPPGLKETSFIRSDPNMNFETSPTEMKMYNLFRSTREIVWREKPTLTDLILDHCLDMGPESNPECKFNLTREVHIQTEQRRSLPVQQDRTEDSDQDGTEQFMAAFEDKFRRFRTRDVESVSIKSNRMVLRRDDEWG</sequence>
<evidence type="ECO:0000313" key="3">
    <source>
        <dbReference type="EMBL" id="POS82267.1"/>
    </source>
</evidence>
<comment type="caution">
    <text evidence="3">The sequence shown here is derived from an EMBL/GenBank/DDBJ whole genome shotgun (WGS) entry which is preliminary data.</text>
</comment>
<feature type="transmembrane region" description="Helical" evidence="2">
    <location>
        <begin position="61"/>
        <end position="83"/>
    </location>
</feature>
<protein>
    <submittedName>
        <fullName evidence="3">Uncharacterized protein</fullName>
    </submittedName>
</protein>
<evidence type="ECO:0000313" key="4">
    <source>
        <dbReference type="Proteomes" id="UP000237438"/>
    </source>
</evidence>
<feature type="region of interest" description="Disordered" evidence="1">
    <location>
        <begin position="297"/>
        <end position="317"/>
    </location>
</feature>
<evidence type="ECO:0000256" key="2">
    <source>
        <dbReference type="SAM" id="Phobius"/>
    </source>
</evidence>
<dbReference type="Proteomes" id="UP000237438">
    <property type="component" value="Unassembled WGS sequence"/>
</dbReference>
<evidence type="ECO:0000256" key="1">
    <source>
        <dbReference type="SAM" id="MobiDB-lite"/>
    </source>
</evidence>
<feature type="transmembrane region" description="Helical" evidence="2">
    <location>
        <begin position="123"/>
        <end position="140"/>
    </location>
</feature>
<proteinExistence type="predicted"/>
<keyword evidence="2" id="KW-0472">Membrane</keyword>
<dbReference type="PANTHER" id="PTHR35179">
    <property type="entry name" value="PROTEIN CBG02620"/>
    <property type="match status" value="1"/>
</dbReference>
<name>A0A2S4PJV1_9PEZI</name>
<dbReference type="AlphaFoldDB" id="A0A2S4PJV1"/>
<dbReference type="EMBL" id="PEDP01003372">
    <property type="protein sequence ID" value="POS82267.1"/>
    <property type="molecule type" value="Genomic_DNA"/>
</dbReference>
<reference evidence="3 4" key="1">
    <citation type="submission" date="2017-10" db="EMBL/GenBank/DDBJ databases">
        <title>Development of genomic resources for the powdery mildew, Erysiphe pulchra.</title>
        <authorList>
            <person name="Wadl P.A."/>
            <person name="Mack B.M."/>
            <person name="Moore G."/>
            <person name="Beltz S.B."/>
        </authorList>
    </citation>
    <scope>NUCLEOTIDE SEQUENCE [LARGE SCALE GENOMIC DNA]</scope>
    <source>
        <strain evidence="3">Cflorida</strain>
    </source>
</reference>